<organism evidence="2 3">
    <name type="scientific">Planobispora takensis</name>
    <dbReference type="NCBI Taxonomy" id="1367882"/>
    <lineage>
        <taxon>Bacteria</taxon>
        <taxon>Bacillati</taxon>
        <taxon>Actinomycetota</taxon>
        <taxon>Actinomycetes</taxon>
        <taxon>Streptosporangiales</taxon>
        <taxon>Streptosporangiaceae</taxon>
        <taxon>Planobispora</taxon>
    </lineage>
</organism>
<feature type="compositionally biased region" description="Polar residues" evidence="1">
    <location>
        <begin position="1"/>
        <end position="24"/>
    </location>
</feature>
<comment type="caution">
    <text evidence="2">The sequence shown here is derived from an EMBL/GenBank/DDBJ whole genome shotgun (WGS) entry which is preliminary data.</text>
</comment>
<gene>
    <name evidence="2" type="ORF">Pta02_45900</name>
</gene>
<sequence length="77" mass="8184">MRQTAKPGSTFSKEMSSVRANGTLCSMKAPTSKVMPQMLLASNTASNGDRGHSRPACGRDAIPAVCPSLSYDRPLTR</sequence>
<evidence type="ECO:0000256" key="1">
    <source>
        <dbReference type="SAM" id="MobiDB-lite"/>
    </source>
</evidence>
<proteinExistence type="predicted"/>
<accession>A0A8J3SY34</accession>
<keyword evidence="3" id="KW-1185">Reference proteome</keyword>
<dbReference type="AlphaFoldDB" id="A0A8J3SY34"/>
<name>A0A8J3SY34_9ACTN</name>
<evidence type="ECO:0000313" key="3">
    <source>
        <dbReference type="Proteomes" id="UP000634476"/>
    </source>
</evidence>
<reference evidence="2" key="1">
    <citation type="submission" date="2021-01" db="EMBL/GenBank/DDBJ databases">
        <title>Whole genome shotgun sequence of Planobispora takensis NBRC 109077.</title>
        <authorList>
            <person name="Komaki H."/>
            <person name="Tamura T."/>
        </authorList>
    </citation>
    <scope>NUCLEOTIDE SEQUENCE</scope>
    <source>
        <strain evidence="2">NBRC 109077</strain>
    </source>
</reference>
<protein>
    <submittedName>
        <fullName evidence="2">Uncharacterized protein</fullName>
    </submittedName>
</protein>
<dbReference type="EMBL" id="BOOK01000033">
    <property type="protein sequence ID" value="GII02582.1"/>
    <property type="molecule type" value="Genomic_DNA"/>
</dbReference>
<feature type="region of interest" description="Disordered" evidence="1">
    <location>
        <begin position="1"/>
        <end position="77"/>
    </location>
</feature>
<dbReference type="Proteomes" id="UP000634476">
    <property type="component" value="Unassembled WGS sequence"/>
</dbReference>
<evidence type="ECO:0000313" key="2">
    <source>
        <dbReference type="EMBL" id="GII02582.1"/>
    </source>
</evidence>